<feature type="signal peptide" evidence="1">
    <location>
        <begin position="1"/>
        <end position="20"/>
    </location>
</feature>
<evidence type="ECO:0000313" key="2">
    <source>
        <dbReference type="EMBL" id="NER19054.1"/>
    </source>
</evidence>
<feature type="chain" id="PRO_5026652994" evidence="1">
    <location>
        <begin position="21"/>
        <end position="256"/>
    </location>
</feature>
<proteinExistence type="predicted"/>
<protein>
    <submittedName>
        <fullName evidence="2">Uncharacterized protein</fullName>
    </submittedName>
</protein>
<evidence type="ECO:0000256" key="1">
    <source>
        <dbReference type="SAM" id="SignalP"/>
    </source>
</evidence>
<name>A0A6M0CSI7_9FLAO</name>
<dbReference type="Proteomes" id="UP000474296">
    <property type="component" value="Unassembled WGS sequence"/>
</dbReference>
<comment type="caution">
    <text evidence="2">The sequence shown here is derived from an EMBL/GenBank/DDBJ whole genome shotgun (WGS) entry which is preliminary data.</text>
</comment>
<reference evidence="2 3" key="1">
    <citation type="submission" date="2020-01" db="EMBL/GenBank/DDBJ databases">
        <title>Spongiivirga citrea KCTC 32990T.</title>
        <authorList>
            <person name="Wang G."/>
        </authorList>
    </citation>
    <scope>NUCLEOTIDE SEQUENCE [LARGE SCALE GENOMIC DNA]</scope>
    <source>
        <strain evidence="2 3">KCTC 32990</strain>
    </source>
</reference>
<keyword evidence="1" id="KW-0732">Signal</keyword>
<organism evidence="2 3">
    <name type="scientific">Spongiivirga citrea</name>
    <dbReference type="NCBI Taxonomy" id="1481457"/>
    <lineage>
        <taxon>Bacteria</taxon>
        <taxon>Pseudomonadati</taxon>
        <taxon>Bacteroidota</taxon>
        <taxon>Flavobacteriia</taxon>
        <taxon>Flavobacteriales</taxon>
        <taxon>Flavobacteriaceae</taxon>
        <taxon>Spongiivirga</taxon>
    </lineage>
</organism>
<dbReference type="RefSeq" id="WP_164033741.1">
    <property type="nucleotide sequence ID" value="NZ_JAABOQ010000009.1"/>
</dbReference>
<accession>A0A6M0CSI7</accession>
<sequence>MKTSLFKTLFLVLMTLFCHSCNNRDGNDPLKDPDKTICLDYSDTEVDVLPNTLINDMVKLYSTNQLSAVNSKMVRVNQRTYPVGSKIIDPDLNTSQQEFEDAKAIWFDLETLKKFIYHIENETKKVDAKIVQSNKLGIRIYYASYPSFETWSTRPDGEALEKLRNYPKANEYGFKHTLLMIPTFEQGGVNYDFNPLDAETYDERGMQGNDSYNSDSGIVKPVLGIPLFMNVRSSEGEITARNHGGLYPPNEEGLAF</sequence>
<evidence type="ECO:0000313" key="3">
    <source>
        <dbReference type="Proteomes" id="UP000474296"/>
    </source>
</evidence>
<gene>
    <name evidence="2" type="ORF">GWK10_17700</name>
</gene>
<dbReference type="AlphaFoldDB" id="A0A6M0CSI7"/>
<dbReference type="EMBL" id="JAABOQ010000009">
    <property type="protein sequence ID" value="NER19054.1"/>
    <property type="molecule type" value="Genomic_DNA"/>
</dbReference>
<keyword evidence="3" id="KW-1185">Reference proteome</keyword>